<accession>A0ABU4PL16</accession>
<proteinExistence type="predicted"/>
<evidence type="ECO:0000313" key="1">
    <source>
        <dbReference type="EMBL" id="MDX5984664.1"/>
    </source>
</evidence>
<name>A0ABU4PL16_9SPHN</name>
<keyword evidence="2" id="KW-1185">Reference proteome</keyword>
<dbReference type="Proteomes" id="UP001279660">
    <property type="component" value="Unassembled WGS sequence"/>
</dbReference>
<sequence length="66" mass="6938">MTSFFVALAGLGVRLPLRLCDEETGSVIDANGVEVFVVDTNRNLSDETTTVIAELLVDAVNARGAA</sequence>
<organism evidence="1 2">
    <name type="scientific">Sphingomonas echinoides</name>
    <dbReference type="NCBI Taxonomy" id="59803"/>
    <lineage>
        <taxon>Bacteria</taxon>
        <taxon>Pseudomonadati</taxon>
        <taxon>Pseudomonadota</taxon>
        <taxon>Alphaproteobacteria</taxon>
        <taxon>Sphingomonadales</taxon>
        <taxon>Sphingomonadaceae</taxon>
        <taxon>Sphingomonas</taxon>
    </lineage>
</organism>
<evidence type="ECO:0000313" key="2">
    <source>
        <dbReference type="Proteomes" id="UP001279660"/>
    </source>
</evidence>
<protein>
    <submittedName>
        <fullName evidence="1">Uncharacterized protein</fullName>
    </submittedName>
</protein>
<reference evidence="1 2" key="1">
    <citation type="submission" date="2023-11" db="EMBL/GenBank/DDBJ databases">
        <title>MicrobeMod: A computational toolkit for identifying prokaryotic methylation and restriction-modification with nanopore sequencing.</title>
        <authorList>
            <person name="Crits-Christoph A."/>
            <person name="Kang S.C."/>
            <person name="Lee H."/>
            <person name="Ostrov N."/>
        </authorList>
    </citation>
    <scope>NUCLEOTIDE SEQUENCE [LARGE SCALE GENOMIC DNA]</scope>
    <source>
        <strain evidence="1 2">ATCC 14820</strain>
    </source>
</reference>
<dbReference type="RefSeq" id="WP_010403030.1">
    <property type="nucleotide sequence ID" value="NZ_JAWXXV010000001.1"/>
</dbReference>
<gene>
    <name evidence="1" type="ORF">SIL82_10355</name>
</gene>
<dbReference type="EMBL" id="JAWXXV010000001">
    <property type="protein sequence ID" value="MDX5984664.1"/>
    <property type="molecule type" value="Genomic_DNA"/>
</dbReference>
<comment type="caution">
    <text evidence="1">The sequence shown here is derived from an EMBL/GenBank/DDBJ whole genome shotgun (WGS) entry which is preliminary data.</text>
</comment>